<reference evidence="1 2" key="2">
    <citation type="journal article" date="2016" name="Genome Announc.">
        <title>Complete Genome Sequences of Two Interactive Moderate Thermophiles, Paenibacillus napthalenovorans 32O-Y and Paenibacillus sp. 32O-W.</title>
        <authorList>
            <person name="Butler R.R.III."/>
            <person name="Wang J."/>
            <person name="Stark B.C."/>
            <person name="Pombert J.F."/>
        </authorList>
    </citation>
    <scope>NUCLEOTIDE SEQUENCE [LARGE SCALE GENOMIC DNA]</scope>
    <source>
        <strain evidence="1 2">32O-Y</strain>
    </source>
</reference>
<evidence type="ECO:0000313" key="2">
    <source>
        <dbReference type="Proteomes" id="UP000061660"/>
    </source>
</evidence>
<name>A0A0U2M1F9_9BACL</name>
<gene>
    <name evidence="1" type="ORF">IJ22_05090</name>
</gene>
<evidence type="ECO:0000313" key="1">
    <source>
        <dbReference type="EMBL" id="ALS20896.1"/>
    </source>
</evidence>
<proteinExistence type="predicted"/>
<accession>A0A0U2M1F9</accession>
<sequence>MYKPILNYNGDAYLPLRFIVEKTNGKVDYDSSTNNIDIEYQNTDPLKSEVTSLIKDENFHLLLNSEKKIYDSKEPINMWGTLRYIGEDEITITHGDPLLIYSIKDSNGNYEEMGIRTVLLEETFSPNNEYTSKPPLYLSESFNFQKSKMSSPEQFLQQTRKAWKLNPGEYTIGVRALFTQTSTNQNKELYTEIVIQVK</sequence>
<dbReference type="KEGG" id="pnp:IJ22_05090"/>
<dbReference type="PATRIC" id="fig|162209.4.peg.535"/>
<protein>
    <submittedName>
        <fullName evidence="1">Copper amine oxidase</fullName>
    </submittedName>
</protein>
<reference evidence="2" key="1">
    <citation type="submission" date="2015-12" db="EMBL/GenBank/DDBJ databases">
        <title>Complete genome sequences of two moderately thermophilic Paenibacillus species.</title>
        <authorList>
            <person name="Butler R.III."/>
            <person name="Wang J."/>
            <person name="Stark B.C."/>
            <person name="Pombert J.-F."/>
        </authorList>
    </citation>
    <scope>NUCLEOTIDE SEQUENCE [LARGE SCALE GENOMIC DNA]</scope>
    <source>
        <strain evidence="2">32O-Y</strain>
    </source>
</reference>
<dbReference type="Proteomes" id="UP000061660">
    <property type="component" value="Chromosome"/>
</dbReference>
<dbReference type="EMBL" id="CP013652">
    <property type="protein sequence ID" value="ALS20896.1"/>
    <property type="molecule type" value="Genomic_DNA"/>
</dbReference>
<dbReference type="AlphaFoldDB" id="A0A0U2M1F9"/>
<keyword evidence="2" id="KW-1185">Reference proteome</keyword>
<organism evidence="1 2">
    <name type="scientific">Paenibacillus naphthalenovorans</name>
    <dbReference type="NCBI Taxonomy" id="162209"/>
    <lineage>
        <taxon>Bacteria</taxon>
        <taxon>Bacillati</taxon>
        <taxon>Bacillota</taxon>
        <taxon>Bacilli</taxon>
        <taxon>Bacillales</taxon>
        <taxon>Paenibacillaceae</taxon>
        <taxon>Paenibacillus</taxon>
    </lineage>
</organism>